<dbReference type="GO" id="GO:0055088">
    <property type="term" value="P:lipid homeostasis"/>
    <property type="evidence" value="ECO:0007669"/>
    <property type="project" value="InterPro"/>
</dbReference>
<feature type="compositionally biased region" description="Low complexity" evidence="1">
    <location>
        <begin position="1"/>
        <end position="15"/>
    </location>
</feature>
<reference evidence="3" key="3">
    <citation type="submission" date="2020-10" db="EMBL/GenBank/DDBJ databases">
        <authorList>
            <person name="Sedaghatjoo S."/>
        </authorList>
    </citation>
    <scope>NUCLEOTIDE SEQUENCE</scope>
    <source>
        <strain evidence="3">AZH3</strain>
    </source>
</reference>
<evidence type="ECO:0000313" key="5">
    <source>
        <dbReference type="Proteomes" id="UP000077671"/>
    </source>
</evidence>
<dbReference type="InterPro" id="IPR012472">
    <property type="entry name" value="MCP1_TM"/>
</dbReference>
<dbReference type="EMBL" id="LWDD02001196">
    <property type="protein sequence ID" value="KAE8251446.1"/>
    <property type="molecule type" value="Genomic_DNA"/>
</dbReference>
<reference evidence="4" key="2">
    <citation type="journal article" date="2019" name="IMA Fungus">
        <title>Genome sequencing and comparison of five Tilletia species to identify candidate genes for the detection of regulated species infecting wheat.</title>
        <authorList>
            <person name="Nguyen H.D.T."/>
            <person name="Sultana T."/>
            <person name="Kesanakurti P."/>
            <person name="Hambleton S."/>
        </authorList>
    </citation>
    <scope>NUCLEOTIDE SEQUENCE</scope>
    <source>
        <strain evidence="4">DAOMC 238032</strain>
    </source>
</reference>
<comment type="caution">
    <text evidence="4">The sequence shown here is derived from an EMBL/GenBank/DDBJ whole genome shotgun (WGS) entry which is preliminary data.</text>
</comment>
<feature type="region of interest" description="Disordered" evidence="1">
    <location>
        <begin position="1"/>
        <end position="23"/>
    </location>
</feature>
<feature type="region of interest" description="Disordered" evidence="1">
    <location>
        <begin position="259"/>
        <end position="284"/>
    </location>
</feature>
<dbReference type="Proteomes" id="UP000836402">
    <property type="component" value="Unassembled WGS sequence"/>
</dbReference>
<name>A0A177UWC5_9BASI</name>
<proteinExistence type="predicted"/>
<keyword evidence="6" id="KW-1185">Reference proteome</keyword>
<gene>
    <name evidence="4" type="ORF">A4X03_0g6368</name>
    <name evidence="3" type="ORF">JKIAZH3_G8066</name>
</gene>
<accession>A0A177UWC5</accession>
<dbReference type="Proteomes" id="UP000077671">
    <property type="component" value="Unassembled WGS sequence"/>
</dbReference>
<dbReference type="EMBL" id="CAJHJG010006027">
    <property type="protein sequence ID" value="CAD6954246.1"/>
    <property type="molecule type" value="Genomic_DNA"/>
</dbReference>
<evidence type="ECO:0000313" key="6">
    <source>
        <dbReference type="Proteomes" id="UP000836402"/>
    </source>
</evidence>
<feature type="domain" description="Mitochondrial adapter protein MCP1 transmembrane" evidence="2">
    <location>
        <begin position="170"/>
        <end position="314"/>
    </location>
</feature>
<feature type="region of interest" description="Disordered" evidence="1">
    <location>
        <begin position="115"/>
        <end position="134"/>
    </location>
</feature>
<evidence type="ECO:0000313" key="4">
    <source>
        <dbReference type="EMBL" id="KAE8251446.1"/>
    </source>
</evidence>
<dbReference type="Pfam" id="PF07950">
    <property type="entry name" value="MCP1_TM"/>
    <property type="match status" value="1"/>
</dbReference>
<dbReference type="InterPro" id="IPR039960">
    <property type="entry name" value="MCP1"/>
</dbReference>
<dbReference type="AlphaFoldDB" id="A0A177UWC5"/>
<sequence>MPSIPSSPSASSASSPPSPTRKRRARVLRTLSQAQQLSALAFGSFAIVHLAAPALALVAPRNDAHELATGTMLLGRVWYQNVLSEPVLVWGALSVHLASSFARKGILVLLPATPASSTGRSTAGRGEGTTRSPASVSRYAQGLVSYGKSAFRRLTIFSDVHTLSGWLLAPFVLHHAYLNRIVPSSPQPPINALSPSELDYTYVTHAFGAAAGALTTASRSTSRSLLSSVSYAALIGLSLYHSSHGIRKILEWRARATGTGTGRGTGGASDRRASLSNTEARSGQVAEAGGIAKVSDTSRRRRPWDLAAIVATLVVGGGLTRLVLEADGQPPFLLRRYEACYSLVWPYTRTL</sequence>
<evidence type="ECO:0000313" key="3">
    <source>
        <dbReference type="EMBL" id="CAD6954246.1"/>
    </source>
</evidence>
<dbReference type="PANTHER" id="PTHR38409:SF1">
    <property type="entry name" value="MITOCHONDRIAL ADAPTER PROTEIN MCP1"/>
    <property type="match status" value="1"/>
</dbReference>
<protein>
    <recommendedName>
        <fullName evidence="2">Mitochondrial adapter protein MCP1 transmembrane domain-containing protein</fullName>
    </recommendedName>
</protein>
<organism evidence="4 5">
    <name type="scientific">Tilletia caries</name>
    <name type="common">wheat bunt fungus</name>
    <dbReference type="NCBI Taxonomy" id="13290"/>
    <lineage>
        <taxon>Eukaryota</taxon>
        <taxon>Fungi</taxon>
        <taxon>Dikarya</taxon>
        <taxon>Basidiomycota</taxon>
        <taxon>Ustilaginomycotina</taxon>
        <taxon>Exobasidiomycetes</taxon>
        <taxon>Tilletiales</taxon>
        <taxon>Tilletiaceae</taxon>
        <taxon>Tilletia</taxon>
    </lineage>
</organism>
<evidence type="ECO:0000256" key="1">
    <source>
        <dbReference type="SAM" id="MobiDB-lite"/>
    </source>
</evidence>
<dbReference type="PANTHER" id="PTHR38409">
    <property type="entry name" value="MDM10-COMPLEMENTING PROTEIN 1"/>
    <property type="match status" value="1"/>
</dbReference>
<reference evidence="4" key="1">
    <citation type="submission" date="2016-04" db="EMBL/GenBank/DDBJ databases">
        <authorList>
            <person name="Nguyen H.D."/>
            <person name="Kesanakurti P."/>
            <person name="Cullis J."/>
            <person name="Levesque C.A."/>
            <person name="Hambleton S."/>
        </authorList>
    </citation>
    <scope>NUCLEOTIDE SEQUENCE</scope>
    <source>
        <strain evidence="4">DAOMC 238032</strain>
    </source>
</reference>
<evidence type="ECO:0000259" key="2">
    <source>
        <dbReference type="Pfam" id="PF07950"/>
    </source>
</evidence>